<name>A0A0K0D6Q5_ANGCA</name>
<reference evidence="1" key="1">
    <citation type="submission" date="2012-09" db="EMBL/GenBank/DDBJ databases">
        <authorList>
            <person name="Martin A.A."/>
        </authorList>
    </citation>
    <scope>NUCLEOTIDE SEQUENCE</scope>
</reference>
<evidence type="ECO:0000313" key="1">
    <source>
        <dbReference type="Proteomes" id="UP000035642"/>
    </source>
</evidence>
<dbReference type="STRING" id="6313.A0A0K0D6Q5"/>
<dbReference type="Proteomes" id="UP000035642">
    <property type="component" value="Unassembled WGS sequence"/>
</dbReference>
<keyword evidence="1" id="KW-1185">Reference proteome</keyword>
<evidence type="ECO:0000313" key="2">
    <source>
        <dbReference type="WBParaSite" id="ACAC_0000575001-mRNA-1"/>
    </source>
</evidence>
<proteinExistence type="predicted"/>
<dbReference type="AlphaFoldDB" id="A0A0K0D6Q5"/>
<protein>
    <submittedName>
        <fullName evidence="2">Fructose-bisphosphatase</fullName>
    </submittedName>
</protein>
<sequence length="53" mass="5948">LLDQYEFEYRDHIEVKGIDGGMDTYLLVGRKADCIPPSITGYNKAGEENAEVL</sequence>
<organism evidence="1 2">
    <name type="scientific">Angiostrongylus cantonensis</name>
    <name type="common">Rat lungworm</name>
    <dbReference type="NCBI Taxonomy" id="6313"/>
    <lineage>
        <taxon>Eukaryota</taxon>
        <taxon>Metazoa</taxon>
        <taxon>Ecdysozoa</taxon>
        <taxon>Nematoda</taxon>
        <taxon>Chromadorea</taxon>
        <taxon>Rhabditida</taxon>
        <taxon>Rhabditina</taxon>
        <taxon>Rhabditomorpha</taxon>
        <taxon>Strongyloidea</taxon>
        <taxon>Metastrongylidae</taxon>
        <taxon>Angiostrongylus</taxon>
    </lineage>
</organism>
<dbReference type="WBParaSite" id="ACAC_0000575001-mRNA-1">
    <property type="protein sequence ID" value="ACAC_0000575001-mRNA-1"/>
    <property type="gene ID" value="ACAC_0000575001"/>
</dbReference>
<reference evidence="2" key="2">
    <citation type="submission" date="2017-02" db="UniProtKB">
        <authorList>
            <consortium name="WormBaseParasite"/>
        </authorList>
    </citation>
    <scope>IDENTIFICATION</scope>
</reference>
<accession>A0A0K0D6Q5</accession>